<keyword evidence="1" id="KW-0472">Membrane</keyword>
<dbReference type="Pfam" id="PF07811">
    <property type="entry name" value="TadE"/>
    <property type="match status" value="1"/>
</dbReference>
<evidence type="ECO:0000259" key="2">
    <source>
        <dbReference type="Pfam" id="PF07811"/>
    </source>
</evidence>
<proteinExistence type="predicted"/>
<feature type="domain" description="TadE-like" evidence="2">
    <location>
        <begin position="14"/>
        <end position="56"/>
    </location>
</feature>
<dbReference type="InterPro" id="IPR012495">
    <property type="entry name" value="TadE-like_dom"/>
</dbReference>
<keyword evidence="4" id="KW-1185">Reference proteome</keyword>
<dbReference type="EMBL" id="BAAAES010000007">
    <property type="protein sequence ID" value="GAA0662770.1"/>
    <property type="molecule type" value="Genomic_DNA"/>
</dbReference>
<keyword evidence="1" id="KW-0812">Transmembrane</keyword>
<keyword evidence="1" id="KW-1133">Transmembrane helix</keyword>
<gene>
    <name evidence="3" type="ORF">GCM10009102_09660</name>
</gene>
<protein>
    <recommendedName>
        <fullName evidence="2">TadE-like domain-containing protein</fullName>
    </recommendedName>
</protein>
<organism evidence="3 4">
    <name type="scientific">Sphingomonas insulae</name>
    <dbReference type="NCBI Taxonomy" id="424800"/>
    <lineage>
        <taxon>Bacteria</taxon>
        <taxon>Pseudomonadati</taxon>
        <taxon>Pseudomonadota</taxon>
        <taxon>Alphaproteobacteria</taxon>
        <taxon>Sphingomonadales</taxon>
        <taxon>Sphingomonadaceae</taxon>
        <taxon>Sphingomonas</taxon>
    </lineage>
</organism>
<sequence length="194" mass="20272">MRSAVVASLRDDKGITIVEFAIVAPCLVLLMIGLLDLGFKAYVGIQLQGALEQSARQVTVGTSTTTAALTSLVKTQIVKIVPKASVSVVPTSYYDFANVGKPEPITTDTAPLGTFNQGDCFQDLNGNGVWDADAGSSGTGGSEDIVYYTATVTYPDLLPAAKLFGFSSTATVTGTTMMKNQPYASQAEPAIKCT</sequence>
<dbReference type="RefSeq" id="WP_163958642.1">
    <property type="nucleotide sequence ID" value="NZ_BAAAES010000007.1"/>
</dbReference>
<feature type="transmembrane region" description="Helical" evidence="1">
    <location>
        <begin position="20"/>
        <end position="39"/>
    </location>
</feature>
<accession>A0ABN1HQ85</accession>
<comment type="caution">
    <text evidence="3">The sequence shown here is derived from an EMBL/GenBank/DDBJ whole genome shotgun (WGS) entry which is preliminary data.</text>
</comment>
<name>A0ABN1HQ85_9SPHN</name>
<reference evidence="3 4" key="1">
    <citation type="journal article" date="2019" name="Int. J. Syst. Evol. Microbiol.">
        <title>The Global Catalogue of Microorganisms (GCM) 10K type strain sequencing project: providing services to taxonomists for standard genome sequencing and annotation.</title>
        <authorList>
            <consortium name="The Broad Institute Genomics Platform"/>
            <consortium name="The Broad Institute Genome Sequencing Center for Infectious Disease"/>
            <person name="Wu L."/>
            <person name="Ma J."/>
        </authorList>
    </citation>
    <scope>NUCLEOTIDE SEQUENCE [LARGE SCALE GENOMIC DNA]</scope>
    <source>
        <strain evidence="3 4">JCM 14603</strain>
    </source>
</reference>
<evidence type="ECO:0000313" key="4">
    <source>
        <dbReference type="Proteomes" id="UP001500238"/>
    </source>
</evidence>
<evidence type="ECO:0000313" key="3">
    <source>
        <dbReference type="EMBL" id="GAA0662770.1"/>
    </source>
</evidence>
<dbReference type="Proteomes" id="UP001500238">
    <property type="component" value="Unassembled WGS sequence"/>
</dbReference>
<evidence type="ECO:0000256" key="1">
    <source>
        <dbReference type="SAM" id="Phobius"/>
    </source>
</evidence>